<feature type="compositionally biased region" description="Low complexity" evidence="1">
    <location>
        <begin position="485"/>
        <end position="495"/>
    </location>
</feature>
<keyword evidence="2" id="KW-0472">Membrane</keyword>
<protein>
    <submittedName>
        <fullName evidence="3">Uncharacterized protein</fullName>
    </submittedName>
</protein>
<evidence type="ECO:0000313" key="4">
    <source>
        <dbReference type="Proteomes" id="UP000094043"/>
    </source>
</evidence>
<reference evidence="3" key="2">
    <citation type="journal article" date="2022" name="Elife">
        <title>Obligate sexual reproduction of a homothallic fungus closely related to the Cryptococcus pathogenic species complex.</title>
        <authorList>
            <person name="Passer A.R."/>
            <person name="Clancey S.A."/>
            <person name="Shea T."/>
            <person name="David-Palma M."/>
            <person name="Averette A.F."/>
            <person name="Boekhout T."/>
            <person name="Porcel B.M."/>
            <person name="Nowrousian M."/>
            <person name="Cuomo C.A."/>
            <person name="Sun S."/>
            <person name="Heitman J."/>
            <person name="Coelho M.A."/>
        </authorList>
    </citation>
    <scope>NUCLEOTIDE SEQUENCE</scope>
    <source>
        <strain evidence="3">CBS 7841</strain>
    </source>
</reference>
<dbReference type="Proteomes" id="UP000094043">
    <property type="component" value="Chromosome 3"/>
</dbReference>
<keyword evidence="2" id="KW-1133">Transmembrane helix</keyword>
<dbReference type="KEGG" id="cdep:91086910"/>
<dbReference type="GeneID" id="91086910"/>
<feature type="transmembrane region" description="Helical" evidence="2">
    <location>
        <begin position="6"/>
        <end position="30"/>
    </location>
</feature>
<dbReference type="RefSeq" id="XP_066068216.1">
    <property type="nucleotide sequence ID" value="XM_066212119.1"/>
</dbReference>
<reference evidence="3" key="1">
    <citation type="submission" date="2016-06" db="EMBL/GenBank/DDBJ databases">
        <authorList>
            <person name="Cuomo C."/>
            <person name="Litvintseva A."/>
            <person name="Heitman J."/>
            <person name="Chen Y."/>
            <person name="Sun S."/>
            <person name="Springer D."/>
            <person name="Dromer F."/>
            <person name="Young S."/>
            <person name="Zeng Q."/>
            <person name="Chapman S."/>
            <person name="Gujja S."/>
            <person name="Saif S."/>
            <person name="Birren B."/>
        </authorList>
    </citation>
    <scope>NUCLEOTIDE SEQUENCE</scope>
    <source>
        <strain evidence="3">CBS 7841</strain>
    </source>
</reference>
<reference evidence="3" key="3">
    <citation type="submission" date="2024-01" db="EMBL/GenBank/DDBJ databases">
        <authorList>
            <person name="Coelho M.A."/>
            <person name="David-Palma M."/>
            <person name="Shea T."/>
            <person name="Sun S."/>
            <person name="Cuomo C.A."/>
            <person name="Heitman J."/>
        </authorList>
    </citation>
    <scope>NUCLEOTIDE SEQUENCE</scope>
    <source>
        <strain evidence="3">CBS 7841</strain>
    </source>
</reference>
<dbReference type="AlphaFoldDB" id="A0AAJ8JSB3"/>
<accession>A0AAJ8JSB3</accession>
<dbReference type="EMBL" id="CP143786">
    <property type="protein sequence ID" value="WVN87516.1"/>
    <property type="molecule type" value="Genomic_DNA"/>
</dbReference>
<feature type="region of interest" description="Disordered" evidence="1">
    <location>
        <begin position="479"/>
        <end position="523"/>
    </location>
</feature>
<evidence type="ECO:0000256" key="1">
    <source>
        <dbReference type="SAM" id="MobiDB-lite"/>
    </source>
</evidence>
<evidence type="ECO:0000256" key="2">
    <source>
        <dbReference type="SAM" id="Phobius"/>
    </source>
</evidence>
<name>A0AAJ8JSB3_9TREE</name>
<gene>
    <name evidence="3" type="ORF">L203_102699</name>
</gene>
<keyword evidence="2" id="KW-0812">Transmembrane</keyword>
<evidence type="ECO:0000313" key="3">
    <source>
        <dbReference type="EMBL" id="WVN87516.1"/>
    </source>
</evidence>
<organism evidence="3 4">
    <name type="scientific">Cryptococcus depauperatus CBS 7841</name>
    <dbReference type="NCBI Taxonomy" id="1295531"/>
    <lineage>
        <taxon>Eukaryota</taxon>
        <taxon>Fungi</taxon>
        <taxon>Dikarya</taxon>
        <taxon>Basidiomycota</taxon>
        <taxon>Agaricomycotina</taxon>
        <taxon>Tremellomycetes</taxon>
        <taxon>Tremellales</taxon>
        <taxon>Cryptococcaceae</taxon>
        <taxon>Cryptococcus</taxon>
    </lineage>
</organism>
<proteinExistence type="predicted"/>
<sequence>MVVSDIVKITAVVVSPILLFTILFLATFIYRRYSSSHKNRGFNPNDGIWDPTAQERALPRCHMCHQNRHVHQSGGLEVTVEDDDQYSSLKETPSDIHEKRGEILSQPHFVEKRIDVRRLSHNPHAPDIITRVNSVASTLSCEQEAQASSELLPFGGGRRASHSSSVNPHLLGYQGVEANSLAAGVVAVGDRRPSVLSGGLSDKEYSETLSVRKVSIGGAEDLVKVKPAGIDPSRLPVRLINETIAPESRRPSIKKGELQPGEHDVELSISHPFSATSAGIRIPGSHNASARSIPLVQAPPRSLKASSRRQRPDSLKLAAASVGRKFTTSSTSLPIDQPAPLTCTSVIALKSAPSVISPKNHFVSPKSSISEEVGASSTTSLFDAWRGFPPKIPAAKAILIQSPSNTSATSENSSTSASFMTVPSTSAPAALSTKPTNTLQTGDLVPAMKARNLSLNGPSPSGQRSSRITYLADVVKENEERKRSSVSTCTSLASSPLNNVPSEGLVPPQNVKTPSKNEKSGDATVSVTDALQEDEEIIKSAQVAPASYENECFESAHVQYDNNPNTLQQRKSTVAEYPPVISPLPWQASRLNVIEKYNDGIPRAI</sequence>
<keyword evidence="4" id="KW-1185">Reference proteome</keyword>